<keyword evidence="1" id="KW-0812">Transmembrane</keyword>
<name>A0A5S9IW89_UABAM</name>
<dbReference type="AlphaFoldDB" id="A0A5S9IW89"/>
<sequence length="38" mass="4765">MLKAILVVFILTYIYHLLNVICYKQYYAAFLQRLYIYW</sequence>
<dbReference type="KEGG" id="uam:UABAM_06651"/>
<dbReference type="Proteomes" id="UP000326354">
    <property type="component" value="Chromosome"/>
</dbReference>
<proteinExistence type="predicted"/>
<evidence type="ECO:0000256" key="1">
    <source>
        <dbReference type="SAM" id="Phobius"/>
    </source>
</evidence>
<accession>A0A5S9IW89</accession>
<dbReference type="EMBL" id="AP019860">
    <property type="protein sequence ID" value="BBM88230.1"/>
    <property type="molecule type" value="Genomic_DNA"/>
</dbReference>
<feature type="transmembrane region" description="Helical" evidence="1">
    <location>
        <begin position="6"/>
        <end position="23"/>
    </location>
</feature>
<reference evidence="2 3" key="1">
    <citation type="submission" date="2019-08" db="EMBL/GenBank/DDBJ databases">
        <title>Complete genome sequence of Candidatus Uab amorphum.</title>
        <authorList>
            <person name="Shiratori T."/>
            <person name="Suzuki S."/>
            <person name="Kakizawa Y."/>
            <person name="Ishida K."/>
        </authorList>
    </citation>
    <scope>NUCLEOTIDE SEQUENCE [LARGE SCALE GENOMIC DNA]</scope>
    <source>
        <strain evidence="2 3">SRT547</strain>
    </source>
</reference>
<keyword evidence="1" id="KW-0472">Membrane</keyword>
<organism evidence="2 3">
    <name type="scientific">Uabimicrobium amorphum</name>
    <dbReference type="NCBI Taxonomy" id="2596890"/>
    <lineage>
        <taxon>Bacteria</taxon>
        <taxon>Pseudomonadati</taxon>
        <taxon>Planctomycetota</taxon>
        <taxon>Candidatus Uabimicrobiia</taxon>
        <taxon>Candidatus Uabimicrobiales</taxon>
        <taxon>Candidatus Uabimicrobiaceae</taxon>
        <taxon>Candidatus Uabimicrobium</taxon>
    </lineage>
</organism>
<keyword evidence="1" id="KW-1133">Transmembrane helix</keyword>
<evidence type="ECO:0000313" key="3">
    <source>
        <dbReference type="Proteomes" id="UP000326354"/>
    </source>
</evidence>
<protein>
    <submittedName>
        <fullName evidence="2">Uncharacterized protein</fullName>
    </submittedName>
</protein>
<evidence type="ECO:0000313" key="2">
    <source>
        <dbReference type="EMBL" id="BBM88230.1"/>
    </source>
</evidence>
<gene>
    <name evidence="2" type="ORF">UABAM_06651</name>
</gene>
<keyword evidence="3" id="KW-1185">Reference proteome</keyword>